<comment type="subcellular location">
    <subcellularLocation>
        <location evidence="1">Membrane</location>
        <topology evidence="1">Multi-pass membrane protein</topology>
    </subcellularLocation>
</comment>
<dbReference type="PANTHER" id="PTHR24223">
    <property type="entry name" value="ATP-BINDING CASSETTE SUB-FAMILY C"/>
    <property type="match status" value="1"/>
</dbReference>
<dbReference type="PROSITE" id="PS50929">
    <property type="entry name" value="ABC_TM1F"/>
    <property type="match status" value="1"/>
</dbReference>
<evidence type="ECO:0000256" key="4">
    <source>
        <dbReference type="ARBA" id="ARBA00022741"/>
    </source>
</evidence>
<sequence>MRMRSALTVAVYQKQLKLSSLGRQRHSIGEVVNYIAVDAYRMGEFPMWFHVGWSSGLLLVLAISVLFAVVGVLPSLVPLLICGFLNFPFAKIIQKCQSEFMNAQDKRLRAMSEILNNMKIIKLQSWEEKFKNLIGSYREIEFKWLAESQFKKIYSVLLFWMCPTIVSSFIFFGCIIFQSAALDASTIFTVLVTLKSMCESVRLVPDALSTLIQVKVSFNRMNSFLQEDEIKQDDTVRPPLGESDTTVHIESGNFSWDPDSATLTIQNVNIAIERGKKVAVCGVVGAGKSSFLHAILGDIQKMSGTVNVYGSIAYVSQASWIQSGTVRENILFGKPMNKIKYEKAIKVSALDKDIESFDYGDLTEIGQRGLNMIGGQKQRIQLARAVYSDADIYLLDDPLVQ</sequence>
<dbReference type="Proteomes" id="UP001630127">
    <property type="component" value="Unassembled WGS sequence"/>
</dbReference>
<feature type="transmembrane region" description="Helical" evidence="8">
    <location>
        <begin position="57"/>
        <end position="85"/>
    </location>
</feature>
<accession>A0ABD3ADN2</accession>
<keyword evidence="2" id="KW-0813">Transport</keyword>
<dbReference type="InterPro" id="IPR044746">
    <property type="entry name" value="ABCC_6TM_D1"/>
</dbReference>
<dbReference type="InterPro" id="IPR003439">
    <property type="entry name" value="ABC_transporter-like_ATP-bd"/>
</dbReference>
<protein>
    <recommendedName>
        <fullName evidence="9">ABC transmembrane type-1 domain-containing protein</fullName>
    </recommendedName>
</protein>
<evidence type="ECO:0000259" key="9">
    <source>
        <dbReference type="PROSITE" id="PS50929"/>
    </source>
</evidence>
<evidence type="ECO:0000256" key="7">
    <source>
        <dbReference type="ARBA" id="ARBA00023136"/>
    </source>
</evidence>
<dbReference type="InterPro" id="IPR027417">
    <property type="entry name" value="P-loop_NTPase"/>
</dbReference>
<dbReference type="SUPFAM" id="SSF90123">
    <property type="entry name" value="ABC transporter transmembrane region"/>
    <property type="match status" value="1"/>
</dbReference>
<dbReference type="CDD" id="cd03250">
    <property type="entry name" value="ABCC_MRP_domain1"/>
    <property type="match status" value="1"/>
</dbReference>
<name>A0ABD3ADN2_9GENT</name>
<evidence type="ECO:0000256" key="5">
    <source>
        <dbReference type="ARBA" id="ARBA00022840"/>
    </source>
</evidence>
<evidence type="ECO:0000256" key="1">
    <source>
        <dbReference type="ARBA" id="ARBA00004141"/>
    </source>
</evidence>
<evidence type="ECO:0000256" key="8">
    <source>
        <dbReference type="SAM" id="Phobius"/>
    </source>
</evidence>
<dbReference type="GO" id="GO:0005524">
    <property type="term" value="F:ATP binding"/>
    <property type="evidence" value="ECO:0007669"/>
    <property type="project" value="UniProtKB-KW"/>
</dbReference>
<feature type="domain" description="ABC transmembrane type-1" evidence="9">
    <location>
        <begin position="1"/>
        <end position="213"/>
    </location>
</feature>
<keyword evidence="6 8" id="KW-1133">Transmembrane helix</keyword>
<proteinExistence type="predicted"/>
<dbReference type="CDD" id="cd18579">
    <property type="entry name" value="ABC_6TM_ABCC_D1"/>
    <property type="match status" value="1"/>
</dbReference>
<feature type="transmembrane region" description="Helical" evidence="8">
    <location>
        <begin position="153"/>
        <end position="178"/>
    </location>
</feature>
<keyword evidence="3 8" id="KW-0812">Transmembrane</keyword>
<keyword evidence="4" id="KW-0547">Nucleotide-binding</keyword>
<evidence type="ECO:0000256" key="6">
    <source>
        <dbReference type="ARBA" id="ARBA00022989"/>
    </source>
</evidence>
<dbReference type="EMBL" id="JBJUIK010000004">
    <property type="protein sequence ID" value="KAL3528640.1"/>
    <property type="molecule type" value="Genomic_DNA"/>
</dbReference>
<dbReference type="PANTHER" id="PTHR24223:SF108">
    <property type="entry name" value="ABC TRANSPORTER C FAMILY MEMBER 8"/>
    <property type="match status" value="1"/>
</dbReference>
<dbReference type="SUPFAM" id="SSF52540">
    <property type="entry name" value="P-loop containing nucleoside triphosphate hydrolases"/>
    <property type="match status" value="1"/>
</dbReference>
<keyword evidence="5" id="KW-0067">ATP-binding</keyword>
<evidence type="ECO:0000313" key="11">
    <source>
        <dbReference type="Proteomes" id="UP001630127"/>
    </source>
</evidence>
<organism evidence="10 11">
    <name type="scientific">Cinchona calisaya</name>
    <dbReference type="NCBI Taxonomy" id="153742"/>
    <lineage>
        <taxon>Eukaryota</taxon>
        <taxon>Viridiplantae</taxon>
        <taxon>Streptophyta</taxon>
        <taxon>Embryophyta</taxon>
        <taxon>Tracheophyta</taxon>
        <taxon>Spermatophyta</taxon>
        <taxon>Magnoliopsida</taxon>
        <taxon>eudicotyledons</taxon>
        <taxon>Gunneridae</taxon>
        <taxon>Pentapetalae</taxon>
        <taxon>asterids</taxon>
        <taxon>lamiids</taxon>
        <taxon>Gentianales</taxon>
        <taxon>Rubiaceae</taxon>
        <taxon>Cinchonoideae</taxon>
        <taxon>Cinchoneae</taxon>
        <taxon>Cinchona</taxon>
    </lineage>
</organism>
<gene>
    <name evidence="10" type="ORF">ACH5RR_007962</name>
</gene>
<evidence type="ECO:0000313" key="10">
    <source>
        <dbReference type="EMBL" id="KAL3528640.1"/>
    </source>
</evidence>
<dbReference type="Pfam" id="PF00005">
    <property type="entry name" value="ABC_tran"/>
    <property type="match status" value="1"/>
</dbReference>
<dbReference type="GO" id="GO:0016020">
    <property type="term" value="C:membrane"/>
    <property type="evidence" value="ECO:0007669"/>
    <property type="project" value="UniProtKB-SubCell"/>
</dbReference>
<dbReference type="AlphaFoldDB" id="A0ABD3ADN2"/>
<comment type="caution">
    <text evidence="10">The sequence shown here is derived from an EMBL/GenBank/DDBJ whole genome shotgun (WGS) entry which is preliminary data.</text>
</comment>
<dbReference type="InterPro" id="IPR036640">
    <property type="entry name" value="ABC1_TM_sf"/>
</dbReference>
<dbReference type="InterPro" id="IPR011527">
    <property type="entry name" value="ABC1_TM_dom"/>
</dbReference>
<dbReference type="Pfam" id="PF00664">
    <property type="entry name" value="ABC_membrane"/>
    <property type="match status" value="1"/>
</dbReference>
<dbReference type="FunFam" id="1.20.1560.10:FF:000003">
    <property type="entry name" value="ABC transporter C family member 10"/>
    <property type="match status" value="1"/>
</dbReference>
<keyword evidence="11" id="KW-1185">Reference proteome</keyword>
<evidence type="ECO:0000256" key="3">
    <source>
        <dbReference type="ARBA" id="ARBA00022692"/>
    </source>
</evidence>
<dbReference type="InterPro" id="IPR050173">
    <property type="entry name" value="ABC_transporter_C-like"/>
</dbReference>
<reference evidence="10 11" key="1">
    <citation type="submission" date="2024-11" db="EMBL/GenBank/DDBJ databases">
        <title>A near-complete genome assembly of Cinchona calisaya.</title>
        <authorList>
            <person name="Lian D.C."/>
            <person name="Zhao X.W."/>
            <person name="Wei L."/>
        </authorList>
    </citation>
    <scope>NUCLEOTIDE SEQUENCE [LARGE SCALE GENOMIC DNA]</scope>
    <source>
        <tissue evidence="10">Nenye</tissue>
    </source>
</reference>
<dbReference type="Gene3D" id="1.20.1560.10">
    <property type="entry name" value="ABC transporter type 1, transmembrane domain"/>
    <property type="match status" value="1"/>
</dbReference>
<dbReference type="Gene3D" id="3.40.50.300">
    <property type="entry name" value="P-loop containing nucleotide triphosphate hydrolases"/>
    <property type="match status" value="1"/>
</dbReference>
<keyword evidence="7 8" id="KW-0472">Membrane</keyword>
<evidence type="ECO:0000256" key="2">
    <source>
        <dbReference type="ARBA" id="ARBA00022448"/>
    </source>
</evidence>